<dbReference type="PANTHER" id="PTHR36132">
    <property type="entry name" value="TRANSMEMBRANE PROTEIN 221"/>
    <property type="match status" value="1"/>
</dbReference>
<feature type="compositionally biased region" description="Basic and acidic residues" evidence="1">
    <location>
        <begin position="73"/>
        <end position="88"/>
    </location>
</feature>
<feature type="non-terminal residue" evidence="3">
    <location>
        <position position="1"/>
    </location>
</feature>
<dbReference type="Proteomes" id="UP000543364">
    <property type="component" value="Unassembled WGS sequence"/>
</dbReference>
<keyword evidence="4" id="KW-1185">Reference proteome</keyword>
<feature type="transmembrane region" description="Helical" evidence="2">
    <location>
        <begin position="16"/>
        <end position="40"/>
    </location>
</feature>
<name>A0A7K5TKJ6_CEPOR</name>
<evidence type="ECO:0000313" key="4">
    <source>
        <dbReference type="Proteomes" id="UP000543364"/>
    </source>
</evidence>
<keyword evidence="2" id="KW-0812">Transmembrane</keyword>
<reference evidence="3 4" key="1">
    <citation type="submission" date="2019-09" db="EMBL/GenBank/DDBJ databases">
        <title>Bird 10,000 Genomes (B10K) Project - Family phase.</title>
        <authorList>
            <person name="Zhang G."/>
        </authorList>
    </citation>
    <scope>NUCLEOTIDE SEQUENCE [LARGE SCALE GENOMIC DNA]</scope>
    <source>
        <strain evidence="3">B10K-DU-001-01</strain>
        <tissue evidence="3">Muscle</tissue>
    </source>
</reference>
<feature type="non-terminal residue" evidence="3">
    <location>
        <position position="166"/>
    </location>
</feature>
<accession>A0A7K5TKJ6</accession>
<dbReference type="EMBL" id="VZRE01000031">
    <property type="protein sequence ID" value="NWU04893.1"/>
    <property type="molecule type" value="Genomic_DNA"/>
</dbReference>
<keyword evidence="2" id="KW-0472">Membrane</keyword>
<keyword evidence="2" id="KW-1133">Transmembrane helix</keyword>
<organism evidence="3 4">
    <name type="scientific">Cephalopterus ornatus</name>
    <name type="common">Amazonian umbrellabird</name>
    <dbReference type="NCBI Taxonomy" id="114276"/>
    <lineage>
        <taxon>Eukaryota</taxon>
        <taxon>Metazoa</taxon>
        <taxon>Chordata</taxon>
        <taxon>Craniata</taxon>
        <taxon>Vertebrata</taxon>
        <taxon>Euteleostomi</taxon>
        <taxon>Archelosauria</taxon>
        <taxon>Archosauria</taxon>
        <taxon>Dinosauria</taxon>
        <taxon>Saurischia</taxon>
        <taxon>Theropoda</taxon>
        <taxon>Coelurosauria</taxon>
        <taxon>Aves</taxon>
        <taxon>Neognathae</taxon>
        <taxon>Neoaves</taxon>
        <taxon>Telluraves</taxon>
        <taxon>Australaves</taxon>
        <taxon>Passeriformes</taxon>
        <taxon>Cotingidae</taxon>
        <taxon>Cephalopterus</taxon>
    </lineage>
</organism>
<proteinExistence type="predicted"/>
<sequence>LPALGLHTLIALEQRAAIPTACILFSGIIVLLITVTHTLLQAFRVSRHSLLGASPSLYQNDSAQQAQSSASDLAKDGAEPRPRPEIHRKFSFPPFLEHKSQLGSVASSNPSSWGREGSEQPRMHRTLSVESGLLQAQGKAWNVITEEMGNVMARKPRASGKDSTLV</sequence>
<dbReference type="AlphaFoldDB" id="A0A7K5TKJ6"/>
<feature type="compositionally biased region" description="Polar residues" evidence="1">
    <location>
        <begin position="101"/>
        <end position="112"/>
    </location>
</feature>
<evidence type="ECO:0000256" key="2">
    <source>
        <dbReference type="SAM" id="Phobius"/>
    </source>
</evidence>
<evidence type="ECO:0000256" key="1">
    <source>
        <dbReference type="SAM" id="MobiDB-lite"/>
    </source>
</evidence>
<feature type="compositionally biased region" description="Low complexity" evidence="1">
    <location>
        <begin position="62"/>
        <end position="71"/>
    </location>
</feature>
<gene>
    <name evidence="3" type="primary">Tmem221</name>
    <name evidence="3" type="ORF">CEPORN_R15505</name>
</gene>
<dbReference type="InterPro" id="IPR053101">
    <property type="entry name" value="TM221"/>
</dbReference>
<evidence type="ECO:0000313" key="3">
    <source>
        <dbReference type="EMBL" id="NWU04893.1"/>
    </source>
</evidence>
<protein>
    <submittedName>
        <fullName evidence="3">TM221 protein</fullName>
    </submittedName>
</protein>
<feature type="region of interest" description="Disordered" evidence="1">
    <location>
        <begin position="61"/>
        <end position="122"/>
    </location>
</feature>
<comment type="caution">
    <text evidence="3">The sequence shown here is derived from an EMBL/GenBank/DDBJ whole genome shotgun (WGS) entry which is preliminary data.</text>
</comment>
<dbReference type="PANTHER" id="PTHR36132:SF1">
    <property type="entry name" value="TRANSMEMBRANE PROTEIN 221"/>
    <property type="match status" value="1"/>
</dbReference>